<dbReference type="AlphaFoldDB" id="A0A6P7SDG4"/>
<organism evidence="3 4">
    <name type="scientific">Octopus sinensis</name>
    <name type="common">East Asian common octopus</name>
    <dbReference type="NCBI Taxonomy" id="2607531"/>
    <lineage>
        <taxon>Eukaryota</taxon>
        <taxon>Metazoa</taxon>
        <taxon>Spiralia</taxon>
        <taxon>Lophotrochozoa</taxon>
        <taxon>Mollusca</taxon>
        <taxon>Cephalopoda</taxon>
        <taxon>Coleoidea</taxon>
        <taxon>Octopodiformes</taxon>
        <taxon>Octopoda</taxon>
        <taxon>Incirrata</taxon>
        <taxon>Octopodidae</taxon>
        <taxon>Octopus</taxon>
    </lineage>
</organism>
<feature type="region of interest" description="Disordered" evidence="1">
    <location>
        <begin position="179"/>
        <end position="203"/>
    </location>
</feature>
<evidence type="ECO:0000256" key="2">
    <source>
        <dbReference type="SAM" id="Phobius"/>
    </source>
</evidence>
<reference evidence="4" key="1">
    <citation type="submission" date="2025-08" db="UniProtKB">
        <authorList>
            <consortium name="RefSeq"/>
        </authorList>
    </citation>
    <scope>IDENTIFICATION</scope>
</reference>
<keyword evidence="2" id="KW-0472">Membrane</keyword>
<feature type="compositionally biased region" description="Polar residues" evidence="1">
    <location>
        <begin position="179"/>
        <end position="195"/>
    </location>
</feature>
<dbReference type="KEGG" id="osn:115211618"/>
<protein>
    <submittedName>
        <fullName evidence="4">Uncharacterized protein LOC115211618 isoform X1</fullName>
    </submittedName>
</protein>
<keyword evidence="3" id="KW-1185">Reference proteome</keyword>
<evidence type="ECO:0000313" key="3">
    <source>
        <dbReference type="Proteomes" id="UP000515154"/>
    </source>
</evidence>
<dbReference type="RefSeq" id="XP_029636088.1">
    <property type="nucleotide sequence ID" value="XM_029780228.2"/>
</dbReference>
<accession>A0A6P7SDG4</accession>
<proteinExistence type="predicted"/>
<sequence length="240" mass="27670">MGKDFTICNAKKSLRFQIDPCNCAKYYNGGTYMDCPAGTIATYAGCERDDKPCQSKPWFRCGINIPFNDTQCRKIWPEDFKSWNRDKIQTFLDTHSGKESTTTTTPTSETNTITLVASLATFLVLAIIFILFLILWISFRRKRNSTPDDKFASSNVQYVNENNHTYEEIDETMISSSFCNSKESDKSTTTTNTRNISEESYEVLEEKSSPQYNKLFFTDYNEEHQVNNGNRNNIYHIVED</sequence>
<keyword evidence="2" id="KW-0812">Transmembrane</keyword>
<dbReference type="Proteomes" id="UP000515154">
    <property type="component" value="Linkage group LG5"/>
</dbReference>
<name>A0A6P7SDG4_9MOLL</name>
<evidence type="ECO:0000256" key="1">
    <source>
        <dbReference type="SAM" id="MobiDB-lite"/>
    </source>
</evidence>
<evidence type="ECO:0000313" key="4">
    <source>
        <dbReference type="RefSeq" id="XP_029636088.1"/>
    </source>
</evidence>
<keyword evidence="2" id="KW-1133">Transmembrane helix</keyword>
<gene>
    <name evidence="4" type="primary">LOC115211618</name>
</gene>
<feature type="transmembrane region" description="Helical" evidence="2">
    <location>
        <begin position="115"/>
        <end position="137"/>
    </location>
</feature>